<keyword evidence="3" id="KW-1185">Reference proteome</keyword>
<sequence>MSQDALKPQERAVLLVLTALGTPVSNPQLKERFRFTIEKPVRLRLQQLKLISTATGPRRALYHEATSDGWGRAAEELPGELPVSLPGKAAAMLIAGQLHGYLARQDLRLLDIFVAASDDDAEPVPVAETPTKGADAPANGKTSVETRVRSAYRELATAPGSPVLLSRLRAQLADLPRKTLDDELRRLSKAQQINLIPESNRKGLSEADKAASLRLGRQNKHLIVIEVG</sequence>
<evidence type="ECO:0000313" key="3">
    <source>
        <dbReference type="Proteomes" id="UP000317982"/>
    </source>
</evidence>
<accession>A0A545AHS9</accession>
<gene>
    <name evidence="2" type="ORF">FL583_32845</name>
</gene>
<proteinExistence type="predicted"/>
<name>A0A545AHS9_9ACTN</name>
<feature type="region of interest" description="Disordered" evidence="1">
    <location>
        <begin position="123"/>
        <end position="144"/>
    </location>
</feature>
<comment type="caution">
    <text evidence="2">The sequence shown here is derived from an EMBL/GenBank/DDBJ whole genome shotgun (WGS) entry which is preliminary data.</text>
</comment>
<dbReference type="RefSeq" id="WP_142708768.1">
    <property type="nucleotide sequence ID" value="NZ_VIRS01000033.1"/>
</dbReference>
<dbReference type="OrthoDB" id="3822696at2"/>
<dbReference type="InParanoid" id="A0A545AHS9"/>
<protein>
    <submittedName>
        <fullName evidence="2">Uncharacterized protein</fullName>
    </submittedName>
</protein>
<reference evidence="2 3" key="1">
    <citation type="submission" date="2019-07" db="EMBL/GenBank/DDBJ databases">
        <title>Cryptosporangium phraense sp. nov., isolated from plant litter.</title>
        <authorList>
            <person name="Suriyachadkun C."/>
        </authorList>
    </citation>
    <scope>NUCLEOTIDE SEQUENCE [LARGE SCALE GENOMIC DNA]</scope>
    <source>
        <strain evidence="2 3">A-T 5661</strain>
    </source>
</reference>
<dbReference type="Proteomes" id="UP000317982">
    <property type="component" value="Unassembled WGS sequence"/>
</dbReference>
<evidence type="ECO:0000313" key="2">
    <source>
        <dbReference type="EMBL" id="TQS40871.1"/>
    </source>
</evidence>
<dbReference type="EMBL" id="VIRS01000033">
    <property type="protein sequence ID" value="TQS40871.1"/>
    <property type="molecule type" value="Genomic_DNA"/>
</dbReference>
<organism evidence="2 3">
    <name type="scientific">Cryptosporangium phraense</name>
    <dbReference type="NCBI Taxonomy" id="2593070"/>
    <lineage>
        <taxon>Bacteria</taxon>
        <taxon>Bacillati</taxon>
        <taxon>Actinomycetota</taxon>
        <taxon>Actinomycetes</taxon>
        <taxon>Cryptosporangiales</taxon>
        <taxon>Cryptosporangiaceae</taxon>
        <taxon>Cryptosporangium</taxon>
    </lineage>
</organism>
<evidence type="ECO:0000256" key="1">
    <source>
        <dbReference type="SAM" id="MobiDB-lite"/>
    </source>
</evidence>
<dbReference type="AlphaFoldDB" id="A0A545AHS9"/>